<proteinExistence type="predicted"/>
<dbReference type="AlphaFoldDB" id="A0A2R4T8X5"/>
<gene>
    <name evidence="1" type="ORF">SLUN_28535</name>
</gene>
<organism evidence="1 2">
    <name type="scientific">Streptomyces lunaelactis</name>
    <dbReference type="NCBI Taxonomy" id="1535768"/>
    <lineage>
        <taxon>Bacteria</taxon>
        <taxon>Bacillati</taxon>
        <taxon>Actinomycetota</taxon>
        <taxon>Actinomycetes</taxon>
        <taxon>Kitasatosporales</taxon>
        <taxon>Streptomycetaceae</taxon>
        <taxon>Streptomyces</taxon>
    </lineage>
</organism>
<evidence type="ECO:0000313" key="1">
    <source>
        <dbReference type="EMBL" id="AVZ75567.1"/>
    </source>
</evidence>
<keyword evidence="2" id="KW-1185">Reference proteome</keyword>
<evidence type="ECO:0000313" key="2">
    <source>
        <dbReference type="Proteomes" id="UP000244201"/>
    </source>
</evidence>
<sequence length="59" mass="6436">MSYVPPTPPPAVTGVLVNNIVPYVSTIMTNVAHTAQEQYKTYAPQAGRAVYSVVRSMIR</sequence>
<dbReference type="Proteomes" id="UP000244201">
    <property type="component" value="Chromosome"/>
</dbReference>
<dbReference type="RefSeq" id="WP_108152858.1">
    <property type="nucleotide sequence ID" value="NZ_CP026304.1"/>
</dbReference>
<dbReference type="GeneID" id="55659202"/>
<dbReference type="EMBL" id="CP026304">
    <property type="protein sequence ID" value="AVZ75567.1"/>
    <property type="molecule type" value="Genomic_DNA"/>
</dbReference>
<accession>A0A2R4T8X5</accession>
<dbReference type="KEGG" id="slk:SLUN_28535"/>
<protein>
    <submittedName>
        <fullName evidence="1">Uncharacterized protein</fullName>
    </submittedName>
</protein>
<reference evidence="1 2" key="1">
    <citation type="submission" date="2018-01" db="EMBL/GenBank/DDBJ databases">
        <title>Complete genome sequence of Streptomyces lunaelactis MM109T, a Ferroverdin A producer isolated from cave moonmilk deposits.</title>
        <authorList>
            <person name="Naome A."/>
            <person name="Martinet L."/>
            <person name="Maciejewska M."/>
            <person name="Anderssen S."/>
            <person name="Adam D."/>
            <person name="Tenconi E."/>
            <person name="Deflandre B."/>
            <person name="Arguelles-Arias A."/>
            <person name="Calusinska M."/>
            <person name="Copieters W."/>
            <person name="Karim L."/>
            <person name="Hanikenne M."/>
            <person name="Baurain D."/>
            <person name="van Wezel G."/>
            <person name="Smargiasso N."/>
            <person name="de Pauw E."/>
            <person name="Delfosse P."/>
            <person name="Rigali S."/>
        </authorList>
    </citation>
    <scope>NUCLEOTIDE SEQUENCE [LARGE SCALE GENOMIC DNA]</scope>
    <source>
        <strain evidence="1 2">MM109</strain>
    </source>
</reference>
<name>A0A2R4T8X5_9ACTN</name>